<keyword evidence="1" id="KW-0175">Coiled coil</keyword>
<proteinExistence type="predicted"/>
<evidence type="ECO:0000313" key="2">
    <source>
        <dbReference type="EMBL" id="ORY56276.1"/>
    </source>
</evidence>
<name>A0A1Y2DAZ9_9FUNG</name>
<reference evidence="2 3" key="1">
    <citation type="submission" date="2016-08" db="EMBL/GenBank/DDBJ databases">
        <title>A Parts List for Fungal Cellulosomes Revealed by Comparative Genomics.</title>
        <authorList>
            <consortium name="DOE Joint Genome Institute"/>
            <person name="Haitjema C.H."/>
            <person name="Gilmore S.P."/>
            <person name="Henske J.K."/>
            <person name="Solomon K.V."/>
            <person name="De Groot R."/>
            <person name="Kuo A."/>
            <person name="Mondo S.J."/>
            <person name="Salamov A.A."/>
            <person name="Labutti K."/>
            <person name="Zhao Z."/>
            <person name="Chiniquy J."/>
            <person name="Barry K."/>
            <person name="Brewer H.M."/>
            <person name="Purvine S.O."/>
            <person name="Wright A.T."/>
            <person name="Boxma B."/>
            <person name="Van Alen T."/>
            <person name="Hackstein J.H."/>
            <person name="Baker S.E."/>
            <person name="Grigoriev I.V."/>
            <person name="O'Malley M.A."/>
        </authorList>
    </citation>
    <scope>NUCLEOTIDE SEQUENCE [LARGE SCALE GENOMIC DNA]</scope>
    <source>
        <strain evidence="2 3">G1</strain>
    </source>
</reference>
<organism evidence="2 3">
    <name type="scientific">Neocallimastix californiae</name>
    <dbReference type="NCBI Taxonomy" id="1754190"/>
    <lineage>
        <taxon>Eukaryota</taxon>
        <taxon>Fungi</taxon>
        <taxon>Fungi incertae sedis</taxon>
        <taxon>Chytridiomycota</taxon>
        <taxon>Chytridiomycota incertae sedis</taxon>
        <taxon>Neocallimastigomycetes</taxon>
        <taxon>Neocallimastigales</taxon>
        <taxon>Neocallimastigaceae</taxon>
        <taxon>Neocallimastix</taxon>
    </lineage>
</organism>
<sequence>MNPPIPNIYKNDDIDIDNYTQAIHDNEIDKENEGKTFEEVLTLLYSVHVKYVNELKTKYDHKLNYQKHLSDYSIQQLELDNKKLNLKIEQLEKQIQYHEEEPMKINNDMKIVFEKELKHWQQQYHILKKHFRNYQVKAKERIDQWKKYSEYIKFENQKLQNEIIAKLPDISRNNIDVSMLMEIPSEKEQNIINTNTIDNVTKIIYKKKLK</sequence>
<comment type="caution">
    <text evidence="2">The sequence shown here is derived from an EMBL/GenBank/DDBJ whole genome shotgun (WGS) entry which is preliminary data.</text>
</comment>
<dbReference type="AlphaFoldDB" id="A0A1Y2DAZ9"/>
<keyword evidence="3" id="KW-1185">Reference proteome</keyword>
<dbReference type="Proteomes" id="UP000193920">
    <property type="component" value="Unassembled WGS sequence"/>
</dbReference>
<accession>A0A1Y2DAZ9</accession>
<feature type="coiled-coil region" evidence="1">
    <location>
        <begin position="74"/>
        <end position="101"/>
    </location>
</feature>
<evidence type="ECO:0000313" key="3">
    <source>
        <dbReference type="Proteomes" id="UP000193920"/>
    </source>
</evidence>
<dbReference type="EMBL" id="MCOG01000074">
    <property type="protein sequence ID" value="ORY56276.1"/>
    <property type="molecule type" value="Genomic_DNA"/>
</dbReference>
<evidence type="ECO:0000256" key="1">
    <source>
        <dbReference type="SAM" id="Coils"/>
    </source>
</evidence>
<gene>
    <name evidence="2" type="ORF">LY90DRAFT_261036</name>
</gene>
<protein>
    <submittedName>
        <fullName evidence="2">Uncharacterized protein</fullName>
    </submittedName>
</protein>